<dbReference type="OrthoDB" id="2083171at2"/>
<dbReference type="STRING" id="29563.SAMN02983006_00180"/>
<accession>A0A1I4EVX8</accession>
<organism evidence="2 3">
    <name type="scientific">Halanaerobium salsuginis</name>
    <dbReference type="NCBI Taxonomy" id="29563"/>
    <lineage>
        <taxon>Bacteria</taxon>
        <taxon>Bacillati</taxon>
        <taxon>Bacillota</taxon>
        <taxon>Clostridia</taxon>
        <taxon>Halanaerobiales</taxon>
        <taxon>Halanaerobiaceae</taxon>
        <taxon>Halanaerobium</taxon>
    </lineage>
</organism>
<dbReference type="EMBL" id="FOTI01000001">
    <property type="protein sequence ID" value="SFL09905.1"/>
    <property type="molecule type" value="Genomic_DNA"/>
</dbReference>
<feature type="domain" description="DUF7736" evidence="1">
    <location>
        <begin position="27"/>
        <end position="63"/>
    </location>
</feature>
<proteinExistence type="predicted"/>
<sequence>MQIDKEDAIKIANNINFDNWTSKEIFLFQMSQERLLMDFNIFHKATQDVLGRPVFTHEFVDDKRLFNEFIMK</sequence>
<dbReference type="RefSeq" id="WP_089858202.1">
    <property type="nucleotide sequence ID" value="NZ_FOTI01000001.1"/>
</dbReference>
<evidence type="ECO:0000313" key="3">
    <source>
        <dbReference type="Proteomes" id="UP000199006"/>
    </source>
</evidence>
<keyword evidence="3" id="KW-1185">Reference proteome</keyword>
<dbReference type="InterPro" id="IPR056638">
    <property type="entry name" value="DUF7736"/>
</dbReference>
<name>A0A1I4EVX8_9FIRM</name>
<protein>
    <recommendedName>
        <fullName evidence="1">DUF7736 domain-containing protein</fullName>
    </recommendedName>
</protein>
<evidence type="ECO:0000313" key="2">
    <source>
        <dbReference type="EMBL" id="SFL09905.1"/>
    </source>
</evidence>
<evidence type="ECO:0000259" key="1">
    <source>
        <dbReference type="Pfam" id="PF24875"/>
    </source>
</evidence>
<dbReference type="Pfam" id="PF24875">
    <property type="entry name" value="DUF7736"/>
    <property type="match status" value="1"/>
</dbReference>
<dbReference type="Proteomes" id="UP000199006">
    <property type="component" value="Unassembled WGS sequence"/>
</dbReference>
<reference evidence="2 3" key="1">
    <citation type="submission" date="2016-10" db="EMBL/GenBank/DDBJ databases">
        <authorList>
            <person name="de Groot N.N."/>
        </authorList>
    </citation>
    <scope>NUCLEOTIDE SEQUENCE [LARGE SCALE GENOMIC DNA]</scope>
    <source>
        <strain evidence="2 3">ATCC 51327</strain>
    </source>
</reference>
<gene>
    <name evidence="2" type="ORF">SAMN02983006_00180</name>
</gene>
<dbReference type="AlphaFoldDB" id="A0A1I4EVX8"/>